<keyword evidence="3" id="KW-0645">Protease</keyword>
<dbReference type="HOGENOM" id="CLU_080400_1_2_4"/>
<keyword evidence="4" id="KW-0479">Metal-binding</keyword>
<evidence type="ECO:0000256" key="4">
    <source>
        <dbReference type="ARBA" id="ARBA00022723"/>
    </source>
</evidence>
<evidence type="ECO:0000256" key="5">
    <source>
        <dbReference type="ARBA" id="ARBA00022729"/>
    </source>
</evidence>
<comment type="similarity">
    <text evidence="10">Belongs to the peptidase M15 family.</text>
</comment>
<dbReference type="InterPro" id="IPR010275">
    <property type="entry name" value="MepK"/>
</dbReference>
<evidence type="ECO:0000256" key="8">
    <source>
        <dbReference type="ARBA" id="ARBA00023049"/>
    </source>
</evidence>
<keyword evidence="9" id="KW-0961">Cell wall biogenesis/degradation</keyword>
<dbReference type="InterPro" id="IPR009045">
    <property type="entry name" value="Zn_M74/Hedgehog-like"/>
</dbReference>
<evidence type="ECO:0000256" key="1">
    <source>
        <dbReference type="ARBA" id="ARBA00001947"/>
    </source>
</evidence>
<keyword evidence="12" id="KW-0614">Plasmid</keyword>
<reference evidence="12 13" key="1">
    <citation type="submission" date="2007-03" db="EMBL/GenBank/DDBJ databases">
        <title>Complete sequence of plasmid pBVIE01 of Burkholderia vietnamiensis G4.</title>
        <authorList>
            <consortium name="US DOE Joint Genome Institute"/>
            <person name="Copeland A."/>
            <person name="Lucas S."/>
            <person name="Lapidus A."/>
            <person name="Barry K."/>
            <person name="Detter J.C."/>
            <person name="Glavina del Rio T."/>
            <person name="Hammon N."/>
            <person name="Israni S."/>
            <person name="Dalin E."/>
            <person name="Tice H."/>
            <person name="Pitluck S."/>
            <person name="Chain P."/>
            <person name="Malfatti S."/>
            <person name="Shin M."/>
            <person name="Vergez L."/>
            <person name="Schmutz J."/>
            <person name="Larimer F."/>
            <person name="Land M."/>
            <person name="Hauser L."/>
            <person name="Kyrpides N."/>
            <person name="Tiedje J."/>
            <person name="Richardson P."/>
        </authorList>
    </citation>
    <scope>NUCLEOTIDE SEQUENCE [LARGE SCALE GENOMIC DNA]</scope>
    <source>
        <strain evidence="13">G4 / LMG 22486</strain>
        <plasmid evidence="12 13">pBVIE01</plasmid>
    </source>
</reference>
<sequence>MATGGLLAACTEPLFAATRNDFWEKPRSLWVKHEVKKGVWEEVNEVYFANGKLVWPGYAAICRLMRDTHADKAVQMSPVLFDILYGMQGFFALHNQHRVIVLNSGYRTRLTNEAVGGVGDSRHMRGEAADIEFPGVPVNYMGRLALYLQGGGVGFYPSRGFVHVDDGALRKWNG</sequence>
<dbReference type="GO" id="GO:0006508">
    <property type="term" value="P:proteolysis"/>
    <property type="evidence" value="ECO:0007669"/>
    <property type="project" value="UniProtKB-KW"/>
</dbReference>
<evidence type="ECO:0000256" key="3">
    <source>
        <dbReference type="ARBA" id="ARBA00022670"/>
    </source>
</evidence>
<dbReference type="Proteomes" id="UP000002287">
    <property type="component" value="Plasmid pBVIE01"/>
</dbReference>
<dbReference type="AlphaFoldDB" id="A4JTQ1"/>
<accession>A4JTQ1</accession>
<keyword evidence="7" id="KW-0862">Zinc</keyword>
<dbReference type="EMBL" id="CP000617">
    <property type="protein sequence ID" value="ABO59654.1"/>
    <property type="molecule type" value="Genomic_DNA"/>
</dbReference>
<evidence type="ECO:0000313" key="12">
    <source>
        <dbReference type="EMBL" id="ABO59654.1"/>
    </source>
</evidence>
<keyword evidence="8" id="KW-0482">Metalloprotease</keyword>
<keyword evidence="6" id="KW-0378">Hydrolase</keyword>
<keyword evidence="5" id="KW-0732">Signal</keyword>
<dbReference type="PANTHER" id="PTHR37425">
    <property type="match status" value="1"/>
</dbReference>
<protein>
    <recommendedName>
        <fullName evidence="11">Murein endopeptidase K</fullName>
    </recommendedName>
</protein>
<evidence type="ECO:0000256" key="9">
    <source>
        <dbReference type="ARBA" id="ARBA00023316"/>
    </source>
</evidence>
<name>A4JTQ1_BURVG</name>
<evidence type="ECO:0000256" key="2">
    <source>
        <dbReference type="ARBA" id="ARBA00004776"/>
    </source>
</evidence>
<evidence type="ECO:0000256" key="7">
    <source>
        <dbReference type="ARBA" id="ARBA00022833"/>
    </source>
</evidence>
<dbReference type="GO" id="GO:0046872">
    <property type="term" value="F:metal ion binding"/>
    <property type="evidence" value="ECO:0007669"/>
    <property type="project" value="UniProtKB-KW"/>
</dbReference>
<geneLocation type="plasmid" evidence="12 13">
    <name>pBVIE01</name>
</geneLocation>
<dbReference type="KEGG" id="bvi:Bcep1808_6766"/>
<gene>
    <name evidence="12" type="ordered locus">Bcep1808_6766</name>
</gene>
<dbReference type="PANTHER" id="PTHR37425:SF1">
    <property type="entry name" value="OUTER MEMBRANE PROTEIN"/>
    <property type="match status" value="1"/>
</dbReference>
<dbReference type="GO" id="GO:0071555">
    <property type="term" value="P:cell wall organization"/>
    <property type="evidence" value="ECO:0007669"/>
    <property type="project" value="UniProtKB-KW"/>
</dbReference>
<evidence type="ECO:0000256" key="10">
    <source>
        <dbReference type="ARBA" id="ARBA00093448"/>
    </source>
</evidence>
<evidence type="ECO:0000313" key="13">
    <source>
        <dbReference type="Proteomes" id="UP000002287"/>
    </source>
</evidence>
<organism evidence="12 13">
    <name type="scientific">Burkholderia vietnamiensis (strain G4 / LMG 22486)</name>
    <name type="common">Burkholderia cepacia (strain R1808)</name>
    <dbReference type="NCBI Taxonomy" id="269482"/>
    <lineage>
        <taxon>Bacteria</taxon>
        <taxon>Pseudomonadati</taxon>
        <taxon>Pseudomonadota</taxon>
        <taxon>Betaproteobacteria</taxon>
        <taxon>Burkholderiales</taxon>
        <taxon>Burkholderiaceae</taxon>
        <taxon>Burkholderia</taxon>
        <taxon>Burkholderia cepacia complex</taxon>
    </lineage>
</organism>
<dbReference type="Pfam" id="PF05951">
    <property type="entry name" value="Peptidase_M15_2"/>
    <property type="match status" value="1"/>
</dbReference>
<comment type="pathway">
    <text evidence="2">Cell wall biogenesis; cell wall polysaccharide biosynthesis.</text>
</comment>
<comment type="cofactor">
    <cofactor evidence="1">
        <name>Zn(2+)</name>
        <dbReference type="ChEBI" id="CHEBI:29105"/>
    </cofactor>
</comment>
<dbReference type="SUPFAM" id="SSF55166">
    <property type="entry name" value="Hedgehog/DD-peptidase"/>
    <property type="match status" value="1"/>
</dbReference>
<evidence type="ECO:0000256" key="6">
    <source>
        <dbReference type="ARBA" id="ARBA00022801"/>
    </source>
</evidence>
<evidence type="ECO:0000256" key="11">
    <source>
        <dbReference type="ARBA" id="ARBA00093666"/>
    </source>
</evidence>
<dbReference type="GO" id="GO:0008237">
    <property type="term" value="F:metallopeptidase activity"/>
    <property type="evidence" value="ECO:0007669"/>
    <property type="project" value="UniProtKB-KW"/>
</dbReference>
<proteinExistence type="inferred from homology"/>
<dbReference type="Gene3D" id="3.30.1380.10">
    <property type="match status" value="1"/>
</dbReference>